<dbReference type="NCBIfam" id="TIGR00199">
    <property type="entry name" value="PncC_domain"/>
    <property type="match status" value="1"/>
</dbReference>
<gene>
    <name evidence="3" type="ORF">IPO85_15330</name>
</gene>
<dbReference type="InterPro" id="IPR008135">
    <property type="entry name" value="Competence-induced_CinA"/>
</dbReference>
<dbReference type="InterPro" id="IPR036425">
    <property type="entry name" value="MoaB/Mog-like_dom_sf"/>
</dbReference>
<dbReference type="SUPFAM" id="SSF53218">
    <property type="entry name" value="Molybdenum cofactor biosynthesis proteins"/>
    <property type="match status" value="1"/>
</dbReference>
<organism evidence="3 4">
    <name type="scientific">Candidatus Defluviibacterium haderslevense</name>
    <dbReference type="NCBI Taxonomy" id="2981993"/>
    <lineage>
        <taxon>Bacteria</taxon>
        <taxon>Pseudomonadati</taxon>
        <taxon>Bacteroidota</taxon>
        <taxon>Saprospiria</taxon>
        <taxon>Saprospirales</taxon>
        <taxon>Saprospiraceae</taxon>
        <taxon>Candidatus Defluviibacterium</taxon>
    </lineage>
</organism>
<dbReference type="Pfam" id="PF00994">
    <property type="entry name" value="MoCF_biosynth"/>
    <property type="match status" value="1"/>
</dbReference>
<dbReference type="SUPFAM" id="SSF142433">
    <property type="entry name" value="CinA-like"/>
    <property type="match status" value="1"/>
</dbReference>
<dbReference type="PIRSF" id="PIRSF006728">
    <property type="entry name" value="CinA"/>
    <property type="match status" value="1"/>
</dbReference>
<dbReference type="HAMAP" id="MF_00226_B">
    <property type="entry name" value="CinA_B"/>
    <property type="match status" value="1"/>
</dbReference>
<comment type="caution">
    <text evidence="3">The sequence shown here is derived from an EMBL/GenBank/DDBJ whole genome shotgun (WGS) entry which is preliminary data.</text>
</comment>
<dbReference type="InterPro" id="IPR050101">
    <property type="entry name" value="CinA"/>
</dbReference>
<accession>A0A9D7XFF4</accession>
<dbReference type="Gene3D" id="3.90.950.20">
    <property type="entry name" value="CinA-like"/>
    <property type="match status" value="1"/>
</dbReference>
<reference evidence="3 4" key="1">
    <citation type="submission" date="2020-10" db="EMBL/GenBank/DDBJ databases">
        <title>Connecting structure to function with the recovery of over 1000 high-quality activated sludge metagenome-assembled genomes encoding full-length rRNA genes using long-read sequencing.</title>
        <authorList>
            <person name="Singleton C.M."/>
            <person name="Petriglieri F."/>
            <person name="Kristensen J.M."/>
            <person name="Kirkegaard R.H."/>
            <person name="Michaelsen T.Y."/>
            <person name="Andersen M.H."/>
            <person name="Karst S.M."/>
            <person name="Dueholm M.S."/>
            <person name="Nielsen P.H."/>
            <person name="Albertsen M."/>
        </authorList>
    </citation>
    <scope>NUCLEOTIDE SEQUENCE [LARGE SCALE GENOMIC DNA]</scope>
    <source>
        <strain evidence="3">Ribe_18-Q3-R11-54_BAT3C.373</strain>
    </source>
</reference>
<evidence type="ECO:0000259" key="2">
    <source>
        <dbReference type="SMART" id="SM00852"/>
    </source>
</evidence>
<dbReference type="PANTHER" id="PTHR13939">
    <property type="entry name" value="NICOTINAMIDE-NUCLEOTIDE AMIDOHYDROLASE PNCC"/>
    <property type="match status" value="1"/>
</dbReference>
<dbReference type="AlphaFoldDB" id="A0A9D7XFF4"/>
<comment type="similarity">
    <text evidence="1">Belongs to the CinA family.</text>
</comment>
<evidence type="ECO:0000313" key="3">
    <source>
        <dbReference type="EMBL" id="MBK9718855.1"/>
    </source>
</evidence>
<evidence type="ECO:0000256" key="1">
    <source>
        <dbReference type="HAMAP-Rule" id="MF_00226"/>
    </source>
</evidence>
<dbReference type="EMBL" id="JADKFW010000013">
    <property type="protein sequence ID" value="MBK9718855.1"/>
    <property type="molecule type" value="Genomic_DNA"/>
</dbReference>
<evidence type="ECO:0000313" key="4">
    <source>
        <dbReference type="Proteomes" id="UP000808349"/>
    </source>
</evidence>
<dbReference type="SMART" id="SM00852">
    <property type="entry name" value="MoCF_biosynth"/>
    <property type="match status" value="1"/>
</dbReference>
<dbReference type="Gene3D" id="3.40.980.10">
    <property type="entry name" value="MoaB/Mog-like domain"/>
    <property type="match status" value="1"/>
</dbReference>
<dbReference type="NCBIfam" id="TIGR00177">
    <property type="entry name" value="molyb_syn"/>
    <property type="match status" value="1"/>
</dbReference>
<feature type="domain" description="MoaB/Mog" evidence="2">
    <location>
        <begin position="4"/>
        <end position="171"/>
    </location>
</feature>
<protein>
    <recommendedName>
        <fullName evidence="1">CinA-like protein</fullName>
    </recommendedName>
</protein>
<name>A0A9D7XFF4_9BACT</name>
<dbReference type="Pfam" id="PF02464">
    <property type="entry name" value="CinA"/>
    <property type="match status" value="1"/>
</dbReference>
<proteinExistence type="inferred from homology"/>
<sequence length="395" mass="43114">MKISIITIGDELLIGQVVDSNSAKIATMLGNLGLSVHRKWCVGDSREEIEYALAQAEESADLILITGGLGPTKDDITKKIMAEYFNNDLVFSDQHLLHLEKMLKPRGIEITDAHKTQCYVPAHTELLDNQLGTALGLKMEAKGKTWISMPGVPYEMEYIMEHSVLPYLMTINQDKHWYAYTINSIGMGETEIASIIEPLLEDMPSYISIAYLPSISMVRVRLTGNHSDPVSLKSQVDAYAKIAEDSLGSKVLNRNNSTIEAEIAHLLLKQNKTIGTAESCTGGNIASKITSIPGCSKYFIGSIVAYSYEVKTHLLNVSKERLVEFGAVSEETVISMMVGACESLHADFTIAVSGIAGPDGGTPDKPVGTVWIAVGNALRYKTKKIKIKQGPASKY</sequence>
<dbReference type="InterPro" id="IPR008136">
    <property type="entry name" value="CinA_C"/>
</dbReference>
<dbReference type="Proteomes" id="UP000808349">
    <property type="component" value="Unassembled WGS sequence"/>
</dbReference>
<dbReference type="InterPro" id="IPR041424">
    <property type="entry name" value="CinA_KH"/>
</dbReference>
<dbReference type="CDD" id="cd00885">
    <property type="entry name" value="cinA"/>
    <property type="match status" value="1"/>
</dbReference>
<dbReference type="NCBIfam" id="TIGR00200">
    <property type="entry name" value="cinA_nterm"/>
    <property type="match status" value="1"/>
</dbReference>
<dbReference type="InterPro" id="IPR001453">
    <property type="entry name" value="MoaB/Mog_dom"/>
</dbReference>
<dbReference type="InterPro" id="IPR036653">
    <property type="entry name" value="CinA-like_C"/>
</dbReference>
<dbReference type="PANTHER" id="PTHR13939:SF0">
    <property type="entry name" value="NMN AMIDOHYDROLASE-LIKE PROTEIN YFAY"/>
    <property type="match status" value="1"/>
</dbReference>
<dbReference type="Pfam" id="PF18146">
    <property type="entry name" value="CinA_KH"/>
    <property type="match status" value="1"/>
</dbReference>